<evidence type="ECO:0000313" key="1">
    <source>
        <dbReference type="EMBL" id="PAK96572.1"/>
    </source>
</evidence>
<dbReference type="InterPro" id="IPR022292">
    <property type="entry name" value="CHP03843"/>
</dbReference>
<dbReference type="Proteomes" id="UP000386281">
    <property type="component" value="Unassembled WGS sequence"/>
</dbReference>
<evidence type="ECO:0000313" key="5">
    <source>
        <dbReference type="Proteomes" id="UP000386281"/>
    </source>
</evidence>
<accession>A0A269ZFJ7</accession>
<dbReference type="Proteomes" id="UP000594979">
    <property type="component" value="Chromosome"/>
</dbReference>
<protein>
    <submittedName>
        <fullName evidence="3">Phosphatidylinositol 3- and 4-kinase</fullName>
    </submittedName>
    <submittedName>
        <fullName evidence="1">Phosphatidylinositol kinase</fullName>
    </submittedName>
    <submittedName>
        <fullName evidence="2">SCO1664 family protein</fullName>
    </submittedName>
</protein>
<dbReference type="GO" id="GO:0016301">
    <property type="term" value="F:kinase activity"/>
    <property type="evidence" value="ECO:0007669"/>
    <property type="project" value="UniProtKB-KW"/>
</dbReference>
<reference evidence="1 4" key="1">
    <citation type="submission" date="2017-04" db="EMBL/GenBank/DDBJ databases">
        <title>Kefir bacterial isolates.</title>
        <authorList>
            <person name="Kim Y."/>
            <person name="Blasche S."/>
            <person name="Patil K.R."/>
        </authorList>
    </citation>
    <scope>NUCLEOTIDE SEQUENCE [LARGE SCALE GENOMIC DNA]</scope>
    <source>
        <strain evidence="1 4">OG2</strain>
    </source>
</reference>
<dbReference type="EMBL" id="CP065682">
    <property type="protein sequence ID" value="QPS32865.1"/>
    <property type="molecule type" value="Genomic_DNA"/>
</dbReference>
<evidence type="ECO:0000313" key="4">
    <source>
        <dbReference type="Proteomes" id="UP000216867"/>
    </source>
</evidence>
<reference evidence="2 6" key="3">
    <citation type="submission" date="2020-12" db="EMBL/GenBank/DDBJ databases">
        <title>FDA dAtabase for Regulatory Grade micrObial Sequences (FDA-ARGOS): Supporting development and validation of Infectious Disease Dx tests.</title>
        <authorList>
            <person name="Sproer C."/>
            <person name="Gronow S."/>
            <person name="Severitt S."/>
            <person name="Schroder I."/>
            <person name="Tallon L."/>
            <person name="Sadzewicz L."/>
            <person name="Zhao X."/>
            <person name="Boylan J."/>
            <person name="Ott S."/>
            <person name="Bowen H."/>
            <person name="Vavikolanu K."/>
            <person name="Mehta A."/>
            <person name="Aluvathingal J."/>
            <person name="Nadendla S."/>
            <person name="Lowell S."/>
            <person name="Myers T."/>
            <person name="Yan Y."/>
            <person name="Sichtig H."/>
        </authorList>
    </citation>
    <scope>NUCLEOTIDE SEQUENCE [LARGE SCALE GENOMIC DNA]</scope>
    <source>
        <strain evidence="2 6">FDAARGOS_902</strain>
    </source>
</reference>
<dbReference type="GeneID" id="99772907"/>
<dbReference type="NCBIfam" id="TIGR03843">
    <property type="entry name" value="SCO1664 family protein"/>
    <property type="match status" value="1"/>
</dbReference>
<dbReference type="RefSeq" id="WP_095375548.1">
    <property type="nucleotide sequence ID" value="NZ_CAACXN010000014.1"/>
</dbReference>
<dbReference type="EMBL" id="NCWY01000003">
    <property type="protein sequence ID" value="PAK96572.1"/>
    <property type="molecule type" value="Genomic_DNA"/>
</dbReference>
<proteinExistence type="predicted"/>
<keyword evidence="1" id="KW-0418">Kinase</keyword>
<dbReference type="EMBL" id="CAACXN010000014">
    <property type="protein sequence ID" value="VEW12160.1"/>
    <property type="molecule type" value="Genomic_DNA"/>
</dbReference>
<reference evidence="3 5" key="2">
    <citation type="submission" date="2019-02" db="EMBL/GenBank/DDBJ databases">
        <authorList>
            <consortium name="Pathogen Informatics"/>
        </authorList>
    </citation>
    <scope>NUCLEOTIDE SEQUENCE [LARGE SCALE GENOMIC DNA]</scope>
    <source>
        <strain evidence="3 5">3012STDY7078520</strain>
    </source>
</reference>
<dbReference type="Proteomes" id="UP000216867">
    <property type="component" value="Unassembled WGS sequence"/>
</dbReference>
<sequence length="269" mass="28500">MTRDLIETALTQGESTLMGDIPRASNATSLVVVESGEHTLKAVYKPMSGERPLRDFPRGTLGLREVASYRLSRHLDLGVVPPTVLRTDLPAGPGSLQAYVEDAGDDDPVALTGVAEIPDGYVPMFALRTEEGRDLVLSHSLGAGLRRIAFFDLLVGNADRKAGHIITGSTLPGDPDAESTYGIDNGLSFHTDEKLRTVLWGFVGEAFDAAETAALQAVSAMPDELAESLGECLAPAEISALTDRAVALTEAGAFPEPPGDRTVIPWPPI</sequence>
<evidence type="ECO:0000313" key="6">
    <source>
        <dbReference type="Proteomes" id="UP000594979"/>
    </source>
</evidence>
<gene>
    <name evidence="1" type="ORF">B8X04_04495</name>
    <name evidence="2" type="ORF">I6G59_12865</name>
    <name evidence="3" type="ORF">NCTC12391_01280</name>
</gene>
<name>A0A269ZFJ7_9MICO</name>
<evidence type="ECO:0000313" key="3">
    <source>
        <dbReference type="EMBL" id="VEW12160.1"/>
    </source>
</evidence>
<keyword evidence="1" id="KW-0808">Transferase</keyword>
<dbReference type="KEGG" id="bcau:I6G59_12865"/>
<organism evidence="1 4">
    <name type="scientific">Brevibacterium casei</name>
    <dbReference type="NCBI Taxonomy" id="33889"/>
    <lineage>
        <taxon>Bacteria</taxon>
        <taxon>Bacillati</taxon>
        <taxon>Actinomycetota</taxon>
        <taxon>Actinomycetes</taxon>
        <taxon>Micrococcales</taxon>
        <taxon>Brevibacteriaceae</taxon>
        <taxon>Brevibacterium</taxon>
    </lineage>
</organism>
<dbReference type="AlphaFoldDB" id="A0A269ZFJ7"/>
<evidence type="ECO:0000313" key="2">
    <source>
        <dbReference type="EMBL" id="QPS32865.1"/>
    </source>
</evidence>